<evidence type="ECO:0000256" key="5">
    <source>
        <dbReference type="ARBA" id="ARBA00023125"/>
    </source>
</evidence>
<comment type="caution">
    <text evidence="10">The sequence shown here is derived from an EMBL/GenBank/DDBJ whole genome shotgun (WGS) entry which is preliminary data.</text>
</comment>
<protein>
    <recommendedName>
        <fullName evidence="9">SWIM-type domain-containing protein</fullName>
    </recommendedName>
</protein>
<dbReference type="PROSITE" id="PS01007">
    <property type="entry name" value="TRANSPOSASE_MUTATOR"/>
    <property type="match status" value="1"/>
</dbReference>
<dbReference type="InterPro" id="IPR007527">
    <property type="entry name" value="Znf_SWIM"/>
</dbReference>
<dbReference type="InterPro" id="IPR036875">
    <property type="entry name" value="Znf_CCHC_sf"/>
</dbReference>
<evidence type="ECO:0000313" key="11">
    <source>
        <dbReference type="Proteomes" id="UP000826271"/>
    </source>
</evidence>
<dbReference type="Proteomes" id="UP000826271">
    <property type="component" value="Unassembled WGS sequence"/>
</dbReference>
<dbReference type="EMBL" id="WHWC01000002">
    <property type="protein sequence ID" value="KAG8387276.1"/>
    <property type="molecule type" value="Genomic_DNA"/>
</dbReference>
<feature type="domain" description="SWIM-type" evidence="9">
    <location>
        <begin position="151"/>
        <end position="193"/>
    </location>
</feature>
<dbReference type="GO" id="GO:0006313">
    <property type="term" value="P:DNA transposition"/>
    <property type="evidence" value="ECO:0007669"/>
    <property type="project" value="InterPro"/>
</dbReference>
<dbReference type="GO" id="GO:0004803">
    <property type="term" value="F:transposase activity"/>
    <property type="evidence" value="ECO:0007669"/>
    <property type="project" value="InterPro"/>
</dbReference>
<dbReference type="GO" id="GO:0008270">
    <property type="term" value="F:zinc ion binding"/>
    <property type="evidence" value="ECO:0007669"/>
    <property type="project" value="UniProtKB-KW"/>
</dbReference>
<evidence type="ECO:0000256" key="7">
    <source>
        <dbReference type="PROSITE-ProRule" id="PRU00325"/>
    </source>
</evidence>
<evidence type="ECO:0000256" key="8">
    <source>
        <dbReference type="SAM" id="MobiDB-lite"/>
    </source>
</evidence>
<dbReference type="InterPro" id="IPR001207">
    <property type="entry name" value="Transposase_mutator"/>
</dbReference>
<dbReference type="InterPro" id="IPR018289">
    <property type="entry name" value="MULE_transposase_dom"/>
</dbReference>
<keyword evidence="2" id="KW-0479">Metal-binding</keyword>
<dbReference type="Pfam" id="PF04434">
    <property type="entry name" value="SWIM"/>
    <property type="match status" value="1"/>
</dbReference>
<evidence type="ECO:0000259" key="9">
    <source>
        <dbReference type="PROSITE" id="PS50966"/>
    </source>
</evidence>
<keyword evidence="1" id="KW-0815">Transposition</keyword>
<name>A0AAV6XW82_9LAMI</name>
<accession>A0AAV6XW82</accession>
<feature type="compositionally biased region" description="Basic and acidic residues" evidence="8">
    <location>
        <begin position="316"/>
        <end position="326"/>
    </location>
</feature>
<dbReference type="Pfam" id="PF10551">
    <property type="entry name" value="MULE"/>
    <property type="match status" value="1"/>
</dbReference>
<dbReference type="SMART" id="SM00575">
    <property type="entry name" value="ZnF_PMZ"/>
    <property type="match status" value="1"/>
</dbReference>
<proteinExistence type="predicted"/>
<keyword evidence="3 7" id="KW-0863">Zinc-finger</keyword>
<evidence type="ECO:0000256" key="4">
    <source>
        <dbReference type="ARBA" id="ARBA00022833"/>
    </source>
</evidence>
<dbReference type="GO" id="GO:0003677">
    <property type="term" value="F:DNA binding"/>
    <property type="evidence" value="ECO:0007669"/>
    <property type="project" value="UniProtKB-KW"/>
</dbReference>
<organism evidence="10 11">
    <name type="scientific">Buddleja alternifolia</name>
    <dbReference type="NCBI Taxonomy" id="168488"/>
    <lineage>
        <taxon>Eukaryota</taxon>
        <taxon>Viridiplantae</taxon>
        <taxon>Streptophyta</taxon>
        <taxon>Embryophyta</taxon>
        <taxon>Tracheophyta</taxon>
        <taxon>Spermatophyta</taxon>
        <taxon>Magnoliopsida</taxon>
        <taxon>eudicotyledons</taxon>
        <taxon>Gunneridae</taxon>
        <taxon>Pentapetalae</taxon>
        <taxon>asterids</taxon>
        <taxon>lamiids</taxon>
        <taxon>Lamiales</taxon>
        <taxon>Scrophulariaceae</taxon>
        <taxon>Buddlejeae</taxon>
        <taxon>Buddleja</taxon>
    </lineage>
</organism>
<evidence type="ECO:0000313" key="10">
    <source>
        <dbReference type="EMBL" id="KAG8387276.1"/>
    </source>
</evidence>
<dbReference type="PANTHER" id="PTHR31973">
    <property type="entry name" value="POLYPROTEIN, PUTATIVE-RELATED"/>
    <property type="match status" value="1"/>
</dbReference>
<keyword evidence="4" id="KW-0862">Zinc</keyword>
<evidence type="ECO:0000256" key="6">
    <source>
        <dbReference type="ARBA" id="ARBA00023172"/>
    </source>
</evidence>
<evidence type="ECO:0000256" key="2">
    <source>
        <dbReference type="ARBA" id="ARBA00022723"/>
    </source>
</evidence>
<dbReference type="PANTHER" id="PTHR31973:SF187">
    <property type="entry name" value="MUTATOR TRANSPOSASE MUDRA PROTEIN"/>
    <property type="match status" value="1"/>
</dbReference>
<sequence length="326" mass="36724">MSMNGAGVFGKFYVCFKGLKDGFLAGCRPYIGVDGCHLKGPNGGVLLAAVGIDPNNNSFPICYAVVGRETKELWGWFLTLLKHDLQIERDYEWTFTSDKQKGLIPAFETVFPTADNRYCVRHLHGNMKKILIKHGDMVTDCIPMKSTDQHYEISFNNNSKCKVDLSNHTCSCRKWELSGIPCKHALSAINAQELNPEDLVHKCYTVETYARVYAPCIYPVNGPDIWKKTGQVPPIPPNLGRGVGRPLRARRLEVDELANKQKKVPRGNKHGGRMKRQQTTIKCSYCGEYGHNKKGCQKRKDAEAAESESEEAIYLKPERGHKDDIY</sequence>
<gene>
    <name evidence="10" type="ORF">BUALT_Bualt02G0004600</name>
</gene>
<evidence type="ECO:0000256" key="1">
    <source>
        <dbReference type="ARBA" id="ARBA00022578"/>
    </source>
</evidence>
<keyword evidence="6" id="KW-0233">DNA recombination</keyword>
<dbReference type="PROSITE" id="PS50966">
    <property type="entry name" value="ZF_SWIM"/>
    <property type="match status" value="1"/>
</dbReference>
<dbReference type="AlphaFoldDB" id="A0AAV6XW82"/>
<reference evidence="10" key="1">
    <citation type="submission" date="2019-10" db="EMBL/GenBank/DDBJ databases">
        <authorList>
            <person name="Zhang R."/>
            <person name="Pan Y."/>
            <person name="Wang J."/>
            <person name="Ma R."/>
            <person name="Yu S."/>
        </authorList>
    </citation>
    <scope>NUCLEOTIDE SEQUENCE</scope>
    <source>
        <strain evidence="10">LA-IB0</strain>
        <tissue evidence="10">Leaf</tissue>
    </source>
</reference>
<keyword evidence="11" id="KW-1185">Reference proteome</keyword>
<feature type="region of interest" description="Disordered" evidence="8">
    <location>
        <begin position="292"/>
        <end position="326"/>
    </location>
</feature>
<evidence type="ECO:0000256" key="3">
    <source>
        <dbReference type="ARBA" id="ARBA00022771"/>
    </source>
</evidence>
<keyword evidence="5" id="KW-0238">DNA-binding</keyword>
<dbReference type="SUPFAM" id="SSF57756">
    <property type="entry name" value="Retrovirus zinc finger-like domains"/>
    <property type="match status" value="1"/>
</dbReference>
<dbReference type="InterPro" id="IPR006564">
    <property type="entry name" value="Znf_PMZ"/>
</dbReference>